<dbReference type="Proteomes" id="UP000036923">
    <property type="component" value="Unassembled WGS sequence"/>
</dbReference>
<dbReference type="RefSeq" id="WP_028308452.1">
    <property type="nucleotide sequence ID" value="NZ_JQKC01000035.1"/>
</dbReference>
<protein>
    <submittedName>
        <fullName evidence="1">Uncharacterized protein</fullName>
    </submittedName>
</protein>
<dbReference type="OrthoDB" id="2080441at2"/>
<gene>
    <name evidence="1" type="ORF">Bccel_2987</name>
</gene>
<dbReference type="AlphaFoldDB" id="A0A0L6JPH0"/>
<proteinExistence type="predicted"/>
<dbReference type="eggNOG" id="ENOG50346ND">
    <property type="taxonomic scope" value="Bacteria"/>
</dbReference>
<accession>A0A0L6JPH0</accession>
<name>A0A0L6JPH0_9FIRM</name>
<dbReference type="EMBL" id="LGTC01000001">
    <property type="protein sequence ID" value="KNY27716.1"/>
    <property type="molecule type" value="Genomic_DNA"/>
</dbReference>
<sequence>MSDIQKGHQITLAFQYIQQVFKECQRLIFKIDNQLAPEWGNLYGNRITKDVSASLQEADRWIVEAIFRVYQNNKDKLVNKCITITFWGDEVEQPIITAGKIVYSDIDKRDHWDLWNIWFYWSGASEDNNYELDGKVNHFQSEECKHIDEAYVFSLPLISITDDEALIEKIIKPLKEL</sequence>
<keyword evidence="2" id="KW-1185">Reference proteome</keyword>
<organism evidence="1 2">
    <name type="scientific">Pseudobacteroides cellulosolvens ATCC 35603 = DSM 2933</name>
    <dbReference type="NCBI Taxonomy" id="398512"/>
    <lineage>
        <taxon>Bacteria</taxon>
        <taxon>Bacillati</taxon>
        <taxon>Bacillota</taxon>
        <taxon>Clostridia</taxon>
        <taxon>Eubacteriales</taxon>
        <taxon>Oscillospiraceae</taxon>
        <taxon>Pseudobacteroides</taxon>
    </lineage>
</organism>
<comment type="caution">
    <text evidence="1">The sequence shown here is derived from an EMBL/GenBank/DDBJ whole genome shotgun (WGS) entry which is preliminary data.</text>
</comment>
<dbReference type="STRING" id="398512.Bccel_2987"/>
<evidence type="ECO:0000313" key="2">
    <source>
        <dbReference type="Proteomes" id="UP000036923"/>
    </source>
</evidence>
<evidence type="ECO:0000313" key="1">
    <source>
        <dbReference type="EMBL" id="KNY27716.1"/>
    </source>
</evidence>
<reference evidence="2" key="1">
    <citation type="submission" date="2015-07" db="EMBL/GenBank/DDBJ databases">
        <title>Near-Complete Genome Sequence of the Cellulolytic Bacterium Bacteroides (Pseudobacteroides) cellulosolvens ATCC 35603.</title>
        <authorList>
            <person name="Dassa B."/>
            <person name="Utturkar S.M."/>
            <person name="Klingeman D.M."/>
            <person name="Hurt R.A."/>
            <person name="Keller M."/>
            <person name="Xu J."/>
            <person name="Reddy Y.H.K."/>
            <person name="Borovok I."/>
            <person name="Grinberg I.R."/>
            <person name="Lamed R."/>
            <person name="Zhivin O."/>
            <person name="Bayer E.A."/>
            <person name="Brown S.D."/>
        </authorList>
    </citation>
    <scope>NUCLEOTIDE SEQUENCE [LARGE SCALE GENOMIC DNA]</scope>
    <source>
        <strain evidence="2">DSM 2933</strain>
    </source>
</reference>